<gene>
    <name evidence="1" type="ORF">GJ699_31350</name>
</gene>
<dbReference type="AlphaFoldDB" id="A0A6I2L8B7"/>
<dbReference type="EMBL" id="WKJK01000028">
    <property type="protein sequence ID" value="MRW94475.1"/>
    <property type="molecule type" value="Genomic_DNA"/>
</dbReference>
<protein>
    <submittedName>
        <fullName evidence="1">Uncharacterized protein</fullName>
    </submittedName>
</protein>
<name>A0A6I2L8B7_9BURK</name>
<accession>A0A6I2L8B7</accession>
<dbReference type="Proteomes" id="UP000433309">
    <property type="component" value="Unassembled WGS sequence"/>
</dbReference>
<sequence>MFAPDSTYLWSAGKGKDAEMPATQANTNTILARYLPKRDPAISTTGLEMAVQSWLLDLTMEPPTRQLEGDEKRLLVDSGLLRKINSGSLTLEPSS</sequence>
<evidence type="ECO:0000313" key="1">
    <source>
        <dbReference type="EMBL" id="MRW94475.1"/>
    </source>
</evidence>
<keyword evidence="2" id="KW-1185">Reference proteome</keyword>
<comment type="caution">
    <text evidence="1">The sequence shown here is derived from an EMBL/GenBank/DDBJ whole genome shotgun (WGS) entry which is preliminary data.</text>
</comment>
<proteinExistence type="predicted"/>
<reference evidence="1 2" key="1">
    <citation type="submission" date="2019-11" db="EMBL/GenBank/DDBJ databases">
        <title>Novel species isolated from a subtropical stream in China.</title>
        <authorList>
            <person name="Lu H."/>
        </authorList>
    </citation>
    <scope>NUCLEOTIDE SEQUENCE [LARGE SCALE GENOMIC DNA]</scope>
    <source>
        <strain evidence="1 2">FT80W</strain>
    </source>
</reference>
<organism evidence="1 2">
    <name type="scientific">Duganella guangzhouensis</name>
    <dbReference type="NCBI Taxonomy" id="2666084"/>
    <lineage>
        <taxon>Bacteria</taxon>
        <taxon>Pseudomonadati</taxon>
        <taxon>Pseudomonadota</taxon>
        <taxon>Betaproteobacteria</taxon>
        <taxon>Burkholderiales</taxon>
        <taxon>Oxalobacteraceae</taxon>
        <taxon>Telluria group</taxon>
        <taxon>Duganella</taxon>
    </lineage>
</organism>
<evidence type="ECO:0000313" key="2">
    <source>
        <dbReference type="Proteomes" id="UP000433309"/>
    </source>
</evidence>